<keyword evidence="2" id="KW-1185">Reference proteome</keyword>
<sequence>MCGMQCNTHQPRMKNIWLLHTCDIIISNLRFNVISTMFLNIIG</sequence>
<dbReference type="Proteomes" id="UP000683925">
    <property type="component" value="Unassembled WGS sequence"/>
</dbReference>
<protein>
    <submittedName>
        <fullName evidence="1">Uncharacterized protein</fullName>
    </submittedName>
</protein>
<gene>
    <name evidence="1" type="ORF">POCTA_138.1.T1750016</name>
</gene>
<proteinExistence type="predicted"/>
<reference evidence="1" key="1">
    <citation type="submission" date="2021-01" db="EMBL/GenBank/DDBJ databases">
        <authorList>
            <consortium name="Genoscope - CEA"/>
            <person name="William W."/>
        </authorList>
    </citation>
    <scope>NUCLEOTIDE SEQUENCE</scope>
</reference>
<dbReference type="AlphaFoldDB" id="A0A8S1YM11"/>
<comment type="caution">
    <text evidence="1">The sequence shown here is derived from an EMBL/GenBank/DDBJ whole genome shotgun (WGS) entry which is preliminary data.</text>
</comment>
<evidence type="ECO:0000313" key="1">
    <source>
        <dbReference type="EMBL" id="CAD8214371.1"/>
    </source>
</evidence>
<organism evidence="1 2">
    <name type="scientific">Paramecium octaurelia</name>
    <dbReference type="NCBI Taxonomy" id="43137"/>
    <lineage>
        <taxon>Eukaryota</taxon>
        <taxon>Sar</taxon>
        <taxon>Alveolata</taxon>
        <taxon>Ciliophora</taxon>
        <taxon>Intramacronucleata</taxon>
        <taxon>Oligohymenophorea</taxon>
        <taxon>Peniculida</taxon>
        <taxon>Parameciidae</taxon>
        <taxon>Paramecium</taxon>
    </lineage>
</organism>
<evidence type="ECO:0000313" key="2">
    <source>
        <dbReference type="Proteomes" id="UP000683925"/>
    </source>
</evidence>
<accession>A0A8S1YM11</accession>
<dbReference type="EMBL" id="CAJJDP010000179">
    <property type="protein sequence ID" value="CAD8214371.1"/>
    <property type="molecule type" value="Genomic_DNA"/>
</dbReference>
<name>A0A8S1YM11_PAROT</name>